<feature type="transmembrane region" description="Helical" evidence="6">
    <location>
        <begin position="433"/>
        <end position="457"/>
    </location>
</feature>
<dbReference type="PANTHER" id="PTHR16172:SF30">
    <property type="entry name" value="SUGAR BABY, ISOFORM C"/>
    <property type="match status" value="1"/>
</dbReference>
<comment type="subcellular location">
    <subcellularLocation>
        <location evidence="1">Membrane</location>
        <topology evidence="1">Multi-pass membrane protein</topology>
    </subcellularLocation>
</comment>
<keyword evidence="5 6" id="KW-0472">Membrane</keyword>
<feature type="transmembrane region" description="Helical" evidence="6">
    <location>
        <begin position="136"/>
        <end position="155"/>
    </location>
</feature>
<feature type="transmembrane region" description="Helical" evidence="6">
    <location>
        <begin position="75"/>
        <end position="93"/>
    </location>
</feature>
<dbReference type="PANTHER" id="PTHR16172">
    <property type="entry name" value="MAJOR FACILITATOR SUPERFAMILY DOMAIN-CONTAINING PROTEIN 6-LIKE"/>
    <property type="match status" value="1"/>
</dbReference>
<feature type="transmembrane region" description="Helical" evidence="6">
    <location>
        <begin position="499"/>
        <end position="518"/>
    </location>
</feature>
<dbReference type="AlphaFoldDB" id="A0AAV6UAM3"/>
<feature type="non-terminal residue" evidence="8">
    <location>
        <position position="1"/>
    </location>
</feature>
<evidence type="ECO:0000256" key="4">
    <source>
        <dbReference type="ARBA" id="ARBA00022989"/>
    </source>
</evidence>
<feature type="transmembrane region" description="Helical" evidence="6">
    <location>
        <begin position="562"/>
        <end position="581"/>
    </location>
</feature>
<keyword evidence="3 6" id="KW-0812">Transmembrane</keyword>
<dbReference type="EMBL" id="JAFNEN010000555">
    <property type="protein sequence ID" value="KAG8180686.1"/>
    <property type="molecule type" value="Genomic_DNA"/>
</dbReference>
<accession>A0AAV6UAM3</accession>
<evidence type="ECO:0000256" key="6">
    <source>
        <dbReference type="SAM" id="Phobius"/>
    </source>
</evidence>
<proteinExistence type="inferred from homology"/>
<sequence length="595" mass="67351">GVILRGLLRYRSCNLMGIKFKEIYPYQVRLHRMDITKNEKQPEFFSVSSQRPENKKIPDEAPWWHIDKEMLRFKLHFFLFTGGLGTACPYITVFARDSIGLSASSVAYILTVVQFLFIFSKPLFGFLTDYFKKLKATIIILTVVSAILLFSLLTISRISNFKSEGSTVESEFGTFKATNMSSGKEVCNQIKINKTSESEYHTNLFCSFESLKQKEISVECYKVTVTKPNRTVVETKASTYNGYNLTDLGNEHDLDILCSLCCNGTEDCYFISCFKSLKYNEGTKQGFSQFKTYQFWWFGVTLTFAYALKNSLFTLSDTACLETVAKTRAKFGRQRLYGAVGWGAMAPIGGLLYDYTDDYLLSWIIMGLMLALSLWNLWKMDLVQPQFSQNILKDVGKLLRNAEFLAFELGVLLNGMGYGIILFYQVWFLTNLGASRLLCGLVHTVQCFLGEIPFMFYSDWFIKKLGHSNILSFSLATYCIRLFFYSYLQDPWLTLPMEVVHGITYGLFYATVASYAKLSAKLGTEATTQSILFSTHDGLGCGLGCVLAGLELHSIGGHQTFFYASILSGCGMFVNLFLTLLNSRRKKSVNVTTSK</sequence>
<feature type="transmembrane region" description="Helical" evidence="6">
    <location>
        <begin position="469"/>
        <end position="487"/>
    </location>
</feature>
<reference evidence="8 9" key="1">
    <citation type="journal article" date="2022" name="Nat. Ecol. Evol.">
        <title>A masculinizing supergene underlies an exaggerated male reproductive morph in a spider.</title>
        <authorList>
            <person name="Hendrickx F."/>
            <person name="De Corte Z."/>
            <person name="Sonet G."/>
            <person name="Van Belleghem S.M."/>
            <person name="Kostlbacher S."/>
            <person name="Vangestel C."/>
        </authorList>
    </citation>
    <scope>NUCLEOTIDE SEQUENCE [LARGE SCALE GENOMIC DNA]</scope>
    <source>
        <strain evidence="8">W744_W776</strain>
    </source>
</reference>
<dbReference type="GO" id="GO:0016020">
    <property type="term" value="C:membrane"/>
    <property type="evidence" value="ECO:0007669"/>
    <property type="project" value="UniProtKB-SubCell"/>
</dbReference>
<evidence type="ECO:0000259" key="7">
    <source>
        <dbReference type="Pfam" id="PF12832"/>
    </source>
</evidence>
<feature type="transmembrane region" description="Helical" evidence="6">
    <location>
        <begin position="404"/>
        <end position="427"/>
    </location>
</feature>
<feature type="transmembrane region" description="Helical" evidence="6">
    <location>
        <begin position="105"/>
        <end position="124"/>
    </location>
</feature>
<evidence type="ECO:0000313" key="9">
    <source>
        <dbReference type="Proteomes" id="UP000827092"/>
    </source>
</evidence>
<feature type="domain" description="Major facilitator superfamily associated" evidence="7">
    <location>
        <begin position="71"/>
        <end position="561"/>
    </location>
</feature>
<evidence type="ECO:0000256" key="5">
    <source>
        <dbReference type="ARBA" id="ARBA00023136"/>
    </source>
</evidence>
<dbReference type="SUPFAM" id="SSF103473">
    <property type="entry name" value="MFS general substrate transporter"/>
    <property type="match status" value="2"/>
</dbReference>
<dbReference type="Proteomes" id="UP000827092">
    <property type="component" value="Unassembled WGS sequence"/>
</dbReference>
<keyword evidence="9" id="KW-1185">Reference proteome</keyword>
<evidence type="ECO:0000256" key="3">
    <source>
        <dbReference type="ARBA" id="ARBA00022692"/>
    </source>
</evidence>
<comment type="similarity">
    <text evidence="2">Belongs to the major facilitator superfamily. MFSD6 family.</text>
</comment>
<keyword evidence="4 6" id="KW-1133">Transmembrane helix</keyword>
<organism evidence="8 9">
    <name type="scientific">Oedothorax gibbosus</name>
    <dbReference type="NCBI Taxonomy" id="931172"/>
    <lineage>
        <taxon>Eukaryota</taxon>
        <taxon>Metazoa</taxon>
        <taxon>Ecdysozoa</taxon>
        <taxon>Arthropoda</taxon>
        <taxon>Chelicerata</taxon>
        <taxon>Arachnida</taxon>
        <taxon>Araneae</taxon>
        <taxon>Araneomorphae</taxon>
        <taxon>Entelegynae</taxon>
        <taxon>Araneoidea</taxon>
        <taxon>Linyphiidae</taxon>
        <taxon>Erigoninae</taxon>
        <taxon>Oedothorax</taxon>
    </lineage>
</organism>
<evidence type="ECO:0000256" key="1">
    <source>
        <dbReference type="ARBA" id="ARBA00004141"/>
    </source>
</evidence>
<feature type="transmembrane region" description="Helical" evidence="6">
    <location>
        <begin position="359"/>
        <end position="378"/>
    </location>
</feature>
<gene>
    <name evidence="8" type="ORF">JTE90_006244</name>
</gene>
<feature type="transmembrane region" description="Helical" evidence="6">
    <location>
        <begin position="336"/>
        <end position="353"/>
    </location>
</feature>
<evidence type="ECO:0000313" key="8">
    <source>
        <dbReference type="EMBL" id="KAG8180686.1"/>
    </source>
</evidence>
<dbReference type="InterPro" id="IPR036259">
    <property type="entry name" value="MFS_trans_sf"/>
</dbReference>
<dbReference type="Pfam" id="PF12832">
    <property type="entry name" value="MFS_1_like"/>
    <property type="match status" value="1"/>
</dbReference>
<evidence type="ECO:0000256" key="2">
    <source>
        <dbReference type="ARBA" id="ARBA00005241"/>
    </source>
</evidence>
<feature type="transmembrane region" description="Helical" evidence="6">
    <location>
        <begin position="530"/>
        <end position="550"/>
    </location>
</feature>
<dbReference type="InterPro" id="IPR024989">
    <property type="entry name" value="MFS_assoc_dom"/>
</dbReference>
<name>A0AAV6UAM3_9ARAC</name>
<comment type="caution">
    <text evidence="8">The sequence shown here is derived from an EMBL/GenBank/DDBJ whole genome shotgun (WGS) entry which is preliminary data.</text>
</comment>
<feature type="transmembrane region" description="Helical" evidence="6">
    <location>
        <begin position="295"/>
        <end position="315"/>
    </location>
</feature>
<protein>
    <recommendedName>
        <fullName evidence="7">Major facilitator superfamily associated domain-containing protein</fullName>
    </recommendedName>
</protein>
<dbReference type="InterPro" id="IPR051717">
    <property type="entry name" value="MFS_MFSD6"/>
</dbReference>
<dbReference type="Gene3D" id="1.20.1250.20">
    <property type="entry name" value="MFS general substrate transporter like domains"/>
    <property type="match status" value="3"/>
</dbReference>